<keyword evidence="4" id="KW-1185">Reference proteome</keyword>
<dbReference type="SUPFAM" id="SSF56317">
    <property type="entry name" value="Carbon-nitrogen hydrolase"/>
    <property type="match status" value="1"/>
</dbReference>
<organism evidence="3 4">
    <name type="scientific">Roseiconus nitratireducens</name>
    <dbReference type="NCBI Taxonomy" id="2605748"/>
    <lineage>
        <taxon>Bacteria</taxon>
        <taxon>Pseudomonadati</taxon>
        <taxon>Planctomycetota</taxon>
        <taxon>Planctomycetia</taxon>
        <taxon>Pirellulales</taxon>
        <taxon>Pirellulaceae</taxon>
        <taxon>Roseiconus</taxon>
    </lineage>
</organism>
<evidence type="ECO:0000259" key="2">
    <source>
        <dbReference type="PROSITE" id="PS50263"/>
    </source>
</evidence>
<dbReference type="EMBL" id="VWOX01000037">
    <property type="protein sequence ID" value="KAA5537941.1"/>
    <property type="molecule type" value="Genomic_DNA"/>
</dbReference>
<dbReference type="GO" id="GO:0016811">
    <property type="term" value="F:hydrolase activity, acting on carbon-nitrogen (but not peptide) bonds, in linear amides"/>
    <property type="evidence" value="ECO:0007669"/>
    <property type="project" value="UniProtKB-ARBA"/>
</dbReference>
<dbReference type="CDD" id="cd07197">
    <property type="entry name" value="nitrilase"/>
    <property type="match status" value="1"/>
</dbReference>
<reference evidence="3 4" key="1">
    <citation type="submission" date="2019-08" db="EMBL/GenBank/DDBJ databases">
        <authorList>
            <person name="Dhanesh K."/>
            <person name="Kumar G."/>
            <person name="Sasikala C."/>
            <person name="Venkata Ramana C."/>
        </authorList>
    </citation>
    <scope>NUCLEOTIDE SEQUENCE [LARGE SCALE GENOMIC DNA]</scope>
    <source>
        <strain evidence="3 4">JC645</strain>
    </source>
</reference>
<dbReference type="Proteomes" id="UP000324479">
    <property type="component" value="Unassembled WGS sequence"/>
</dbReference>
<dbReference type="Gene3D" id="3.60.110.10">
    <property type="entry name" value="Carbon-nitrogen hydrolase"/>
    <property type="match status" value="1"/>
</dbReference>
<evidence type="ECO:0000256" key="1">
    <source>
        <dbReference type="ARBA" id="ARBA00022801"/>
    </source>
</evidence>
<dbReference type="InterPro" id="IPR036526">
    <property type="entry name" value="C-N_Hydrolase_sf"/>
</dbReference>
<dbReference type="InterPro" id="IPR003010">
    <property type="entry name" value="C-N_Hydrolase"/>
</dbReference>
<accession>A0A5M6CRN9</accession>
<evidence type="ECO:0000313" key="4">
    <source>
        <dbReference type="Proteomes" id="UP000324479"/>
    </source>
</evidence>
<name>A0A5M6CRN9_9BACT</name>
<keyword evidence="1 3" id="KW-0378">Hydrolase</keyword>
<dbReference type="PROSITE" id="PS50263">
    <property type="entry name" value="CN_HYDROLASE"/>
    <property type="match status" value="1"/>
</dbReference>
<dbReference type="PANTHER" id="PTHR43674:SF2">
    <property type="entry name" value="BETA-UREIDOPROPIONASE"/>
    <property type="match status" value="1"/>
</dbReference>
<proteinExistence type="predicted"/>
<feature type="domain" description="CN hydrolase" evidence="2">
    <location>
        <begin position="45"/>
        <end position="293"/>
    </location>
</feature>
<dbReference type="InterPro" id="IPR050345">
    <property type="entry name" value="Aliph_Amidase/BUP"/>
</dbReference>
<comment type="caution">
    <text evidence="3">The sequence shown here is derived from an EMBL/GenBank/DDBJ whole genome shotgun (WGS) entry which is preliminary data.</text>
</comment>
<dbReference type="PANTHER" id="PTHR43674">
    <property type="entry name" value="NITRILASE C965.09-RELATED"/>
    <property type="match status" value="1"/>
</dbReference>
<protein>
    <submittedName>
        <fullName evidence="3">Carbon-nitrogen hydrolase family protein</fullName>
    </submittedName>
</protein>
<evidence type="ECO:0000313" key="3">
    <source>
        <dbReference type="EMBL" id="KAA5537941.1"/>
    </source>
</evidence>
<dbReference type="AlphaFoldDB" id="A0A5M6CRN9"/>
<dbReference type="Pfam" id="PF00795">
    <property type="entry name" value="CN_hydrolase"/>
    <property type="match status" value="1"/>
</dbReference>
<sequence length="332" mass="36792">MQFLPQPDGLMTDHWQPAVRAFFLVGLLVTGATAQPAVSGRTDRVKVTAVQISGYDKGELPRADKHPVEQLIPHIESASRDRSQLVVFPEYVLGHIKVPGPETQRIAAAARAGAIYVIVGCWEVLDDSTFANTALVFDRGGEIVGKYRKTHAAVDHFDASGSPWQNPPAGKSAAWMVENDPEWIMQSGQELPVFELDFGKVGIMTCYDGWFPEPARILSLKGAELIVWINGRRGNVEDFIVRTTMFQSHVSIVTTNQAYGGGTMIGDATRRPDVIVARGVDRQESAISATLDLKKLRTVRRQSRNFRRRRPDLYGPLTTPVEKILESTLDDR</sequence>
<gene>
    <name evidence="3" type="ORF">FYK55_28065</name>
</gene>